<evidence type="ECO:0000313" key="2">
    <source>
        <dbReference type="Proteomes" id="UP000244496"/>
    </source>
</evidence>
<reference evidence="1 2" key="1">
    <citation type="submission" date="2018-04" db="EMBL/GenBank/DDBJ databases">
        <title>Genome sequencing of Gemmobacter.</title>
        <authorList>
            <person name="Yi H."/>
            <person name="Baek M.-G."/>
        </authorList>
    </citation>
    <scope>NUCLEOTIDE SEQUENCE [LARGE SCALE GENOMIC DNA]</scope>
    <source>
        <strain evidence="1 2">HYN0069</strain>
    </source>
</reference>
<sequence length="84" mass="9576">MPQVIDRRRPRLLLSAARHGLALYRRDRDLPRLTARAQGQTPLDALTEAEARMESSRRSGGATYSFARHIELLIALLAEERLRP</sequence>
<accession>A0A2S0UR59</accession>
<dbReference type="AlphaFoldDB" id="A0A2S0UR59"/>
<dbReference type="Pfam" id="PF20083">
    <property type="entry name" value="DUF6477"/>
    <property type="match status" value="1"/>
</dbReference>
<name>A0A2S0UR59_9RHOB</name>
<evidence type="ECO:0000313" key="1">
    <source>
        <dbReference type="EMBL" id="AWB50295.1"/>
    </source>
</evidence>
<dbReference type="EMBL" id="CP028918">
    <property type="protein sequence ID" value="AWB50295.1"/>
    <property type="molecule type" value="Genomic_DNA"/>
</dbReference>
<dbReference type="InterPro" id="IPR045516">
    <property type="entry name" value="DUF6477"/>
</dbReference>
<keyword evidence="2" id="KW-1185">Reference proteome</keyword>
<organism evidence="1 2">
    <name type="scientific">Paragemmobacter aquarius</name>
    <dbReference type="NCBI Taxonomy" id="2169400"/>
    <lineage>
        <taxon>Bacteria</taxon>
        <taxon>Pseudomonadati</taxon>
        <taxon>Pseudomonadota</taxon>
        <taxon>Alphaproteobacteria</taxon>
        <taxon>Rhodobacterales</taxon>
        <taxon>Paracoccaceae</taxon>
        <taxon>Paragemmobacter</taxon>
    </lineage>
</organism>
<dbReference type="OrthoDB" id="7875218at2"/>
<protein>
    <submittedName>
        <fullName evidence="1">Uncharacterized protein</fullName>
    </submittedName>
</protein>
<dbReference type="Proteomes" id="UP000244496">
    <property type="component" value="Chromosome"/>
</dbReference>
<gene>
    <name evidence="1" type="ORF">HYN69_08510</name>
</gene>
<proteinExistence type="predicted"/>
<dbReference type="KEGG" id="geh:HYN69_08510"/>